<evidence type="ECO:0000256" key="5">
    <source>
        <dbReference type="ARBA" id="ARBA00023141"/>
    </source>
</evidence>
<dbReference type="AlphaFoldDB" id="A0A2Z2HPT0"/>
<feature type="binding site" evidence="7">
    <location>
        <position position="118"/>
    </location>
    <ligand>
        <name>phosphoenolpyruvate</name>
        <dbReference type="ChEBI" id="CHEBI:58702"/>
    </ligand>
</feature>
<reference evidence="9 10" key="1">
    <citation type="journal article" date="2017" name="Environ. Microbiol.">
        <title>Genome and epigenome of a novel marine Thaumarchaeota strain suggest viral infection, phosphorothioation DNA modification and multiple restriction systems.</title>
        <authorList>
            <person name="Ahlgren N.A."/>
            <person name="Chen Y."/>
            <person name="Needham D.M."/>
            <person name="Parada A.E."/>
            <person name="Sachdeva R."/>
            <person name="Trinh V."/>
            <person name="Chen T."/>
            <person name="Fuhrman J.A."/>
        </authorList>
    </citation>
    <scope>NUCLEOTIDE SEQUENCE [LARGE SCALE GENOMIC DNA]</scope>
    <source>
        <strain evidence="9 10">SPOT01</strain>
    </source>
</reference>
<dbReference type="InterPro" id="IPR006264">
    <property type="entry name" value="EPSP_synthase"/>
</dbReference>
<dbReference type="GO" id="GO:0009423">
    <property type="term" value="P:chorismate biosynthetic process"/>
    <property type="evidence" value="ECO:0007669"/>
    <property type="project" value="UniProtKB-UniRule"/>
</dbReference>
<feature type="binding site" evidence="7">
    <location>
        <position position="21"/>
    </location>
    <ligand>
        <name>3-phosphoshikimate</name>
        <dbReference type="ChEBI" id="CHEBI:145989"/>
    </ligand>
</feature>
<dbReference type="InterPro" id="IPR036968">
    <property type="entry name" value="Enolpyruvate_Tfrase_sf"/>
</dbReference>
<dbReference type="GO" id="GO:0008652">
    <property type="term" value="P:amino acid biosynthetic process"/>
    <property type="evidence" value="ECO:0007669"/>
    <property type="project" value="UniProtKB-KW"/>
</dbReference>
<accession>A0A2Z2HPT0</accession>
<dbReference type="GO" id="GO:0003866">
    <property type="term" value="F:3-phosphoshikimate 1-carboxyvinyltransferase activity"/>
    <property type="evidence" value="ECO:0007669"/>
    <property type="project" value="UniProtKB-UniRule"/>
</dbReference>
<dbReference type="Pfam" id="PF00275">
    <property type="entry name" value="EPSP_synthase"/>
    <property type="match status" value="1"/>
</dbReference>
<dbReference type="InterPro" id="IPR013792">
    <property type="entry name" value="RNA3'P_cycl/enolpyr_Trfase_a/b"/>
</dbReference>
<comment type="subcellular location">
    <subcellularLocation>
        <location evidence="7">Cytoplasm</location>
    </subcellularLocation>
</comment>
<comment type="similarity">
    <text evidence="2 7">Belongs to the EPSP synthase family.</text>
</comment>
<feature type="binding site" evidence="7">
    <location>
        <position position="163"/>
    </location>
    <ligand>
        <name>phosphoenolpyruvate</name>
        <dbReference type="ChEBI" id="CHEBI:58702"/>
    </ligand>
</feature>
<keyword evidence="3 7" id="KW-0028">Amino-acid biosynthesis</keyword>
<dbReference type="OrthoDB" id="43788at2157"/>
<dbReference type="GO" id="GO:0005737">
    <property type="term" value="C:cytoplasm"/>
    <property type="evidence" value="ECO:0007669"/>
    <property type="project" value="UniProtKB-SubCell"/>
</dbReference>
<dbReference type="PIRSF" id="PIRSF000505">
    <property type="entry name" value="EPSPS"/>
    <property type="match status" value="1"/>
</dbReference>
<dbReference type="Proteomes" id="UP000249949">
    <property type="component" value="Chromosome"/>
</dbReference>
<keyword evidence="5 7" id="KW-0057">Aromatic amino acid biosynthesis</keyword>
<feature type="binding site" evidence="7">
    <location>
        <position position="161"/>
    </location>
    <ligand>
        <name>3-phosphoshikimate</name>
        <dbReference type="ChEBI" id="CHEBI:145989"/>
    </ligand>
</feature>
<comment type="pathway">
    <text evidence="1">Metabolic intermediate biosynthesis; chorismate biosynthesis; chorismate from D-erythrose 4-phosphate and phosphoenolpyruvate: step 6/7.</text>
</comment>
<feature type="active site" description="Proton acceptor" evidence="7">
    <location>
        <position position="305"/>
    </location>
</feature>
<dbReference type="HAMAP" id="MF_00210">
    <property type="entry name" value="EPSP_synth"/>
    <property type="match status" value="1"/>
</dbReference>
<evidence type="ECO:0000256" key="7">
    <source>
        <dbReference type="HAMAP-Rule" id="MF_00210"/>
    </source>
</evidence>
<feature type="binding site" evidence="7">
    <location>
        <position position="378"/>
    </location>
    <ligand>
        <name>phosphoenolpyruvate</name>
        <dbReference type="ChEBI" id="CHEBI:58702"/>
    </ligand>
</feature>
<feature type="binding site" evidence="7">
    <location>
        <position position="20"/>
    </location>
    <ligand>
        <name>phosphoenolpyruvate</name>
        <dbReference type="ChEBI" id="CHEBI:58702"/>
    </ligand>
</feature>
<feature type="binding site" evidence="7">
    <location>
        <position position="25"/>
    </location>
    <ligand>
        <name>3-phosphoshikimate</name>
        <dbReference type="ChEBI" id="CHEBI:145989"/>
    </ligand>
</feature>
<feature type="binding site" evidence="7">
    <location>
        <position position="336"/>
    </location>
    <ligand>
        <name>phosphoenolpyruvate</name>
        <dbReference type="ChEBI" id="CHEBI:58702"/>
    </ligand>
</feature>
<dbReference type="PANTHER" id="PTHR21090:SF5">
    <property type="entry name" value="PENTAFUNCTIONAL AROM POLYPEPTIDE"/>
    <property type="match status" value="1"/>
</dbReference>
<dbReference type="UniPathway" id="UPA00053">
    <property type="reaction ID" value="UER00089"/>
</dbReference>
<keyword evidence="4 7" id="KW-0808">Transferase</keyword>
<dbReference type="KEGG" id="nct:NMSP_1123"/>
<keyword evidence="10" id="KW-1185">Reference proteome</keyword>
<organism evidence="9 10">
    <name type="scientific">Candidatus Nitrosomarinus catalinensis</name>
    <dbReference type="NCBI Taxonomy" id="1898749"/>
    <lineage>
        <taxon>Archaea</taxon>
        <taxon>Nitrososphaerota</taxon>
        <taxon>Nitrososphaeria</taxon>
        <taxon>Nitrosopumilales</taxon>
        <taxon>Nitrosopumilaceae</taxon>
        <taxon>Candidatus Nitrosomarinus</taxon>
    </lineage>
</organism>
<feature type="binding site" evidence="7">
    <location>
        <position position="90"/>
    </location>
    <ligand>
        <name>phosphoenolpyruvate</name>
        <dbReference type="ChEBI" id="CHEBI:58702"/>
    </ligand>
</feature>
<dbReference type="PANTHER" id="PTHR21090">
    <property type="entry name" value="AROM/DEHYDROQUINATE SYNTHASE"/>
    <property type="match status" value="1"/>
</dbReference>
<comment type="caution">
    <text evidence="7">Lacks conserved residue(s) required for the propagation of feature annotation.</text>
</comment>
<comment type="catalytic activity">
    <reaction evidence="6">
        <text>3-phosphoshikimate + phosphoenolpyruvate = 5-O-(1-carboxyvinyl)-3-phosphoshikimate + phosphate</text>
        <dbReference type="Rhea" id="RHEA:21256"/>
        <dbReference type="ChEBI" id="CHEBI:43474"/>
        <dbReference type="ChEBI" id="CHEBI:57701"/>
        <dbReference type="ChEBI" id="CHEBI:58702"/>
        <dbReference type="ChEBI" id="CHEBI:145989"/>
        <dbReference type="EC" id="2.5.1.19"/>
    </reaction>
    <physiologicalReaction direction="left-to-right" evidence="6">
        <dbReference type="Rhea" id="RHEA:21257"/>
    </physiologicalReaction>
</comment>
<comment type="subunit">
    <text evidence="7">Monomer.</text>
</comment>
<feature type="binding site" evidence="7">
    <location>
        <position position="20"/>
    </location>
    <ligand>
        <name>3-phosphoshikimate</name>
        <dbReference type="ChEBI" id="CHEBI:145989"/>
    </ligand>
</feature>
<feature type="binding site" evidence="7">
    <location>
        <position position="332"/>
    </location>
    <ligand>
        <name>3-phosphoshikimate</name>
        <dbReference type="ChEBI" id="CHEBI:145989"/>
    </ligand>
</feature>
<dbReference type="InterPro" id="IPR001986">
    <property type="entry name" value="Enolpyruvate_Tfrase_dom"/>
</dbReference>
<gene>
    <name evidence="7" type="primary">aroA</name>
    <name evidence="9" type="ORF">NMSP_1123</name>
</gene>
<proteinExistence type="inferred from homology"/>
<evidence type="ECO:0000313" key="9">
    <source>
        <dbReference type="EMBL" id="ARS64739.1"/>
    </source>
</evidence>
<evidence type="ECO:0000256" key="6">
    <source>
        <dbReference type="ARBA" id="ARBA00044633"/>
    </source>
</evidence>
<keyword evidence="7" id="KW-0963">Cytoplasm</keyword>
<dbReference type="NCBIfam" id="TIGR01356">
    <property type="entry name" value="aroA"/>
    <property type="match status" value="1"/>
</dbReference>
<evidence type="ECO:0000256" key="1">
    <source>
        <dbReference type="ARBA" id="ARBA00004811"/>
    </source>
</evidence>
<evidence type="ECO:0000256" key="3">
    <source>
        <dbReference type="ARBA" id="ARBA00022605"/>
    </source>
</evidence>
<protein>
    <recommendedName>
        <fullName evidence="7">3-phosphoshikimate 1-carboxyvinyltransferase</fullName>
        <ecNumber evidence="7">2.5.1.19</ecNumber>
    </recommendedName>
    <alternativeName>
        <fullName evidence="7">5-enolpyruvylshikimate-3-phosphate synthase</fullName>
        <shortName evidence="7">EPSP synthase</shortName>
        <shortName evidence="7">EPSPS</shortName>
    </alternativeName>
</protein>
<feature type="binding site" evidence="7">
    <location>
        <position position="305"/>
    </location>
    <ligand>
        <name>3-phosphoshikimate</name>
        <dbReference type="ChEBI" id="CHEBI:145989"/>
    </ligand>
</feature>
<name>A0A2Z2HPT0_9ARCH</name>
<evidence type="ECO:0000256" key="4">
    <source>
        <dbReference type="ARBA" id="ARBA00022679"/>
    </source>
</evidence>
<dbReference type="SUPFAM" id="SSF55205">
    <property type="entry name" value="EPT/RTPC-like"/>
    <property type="match status" value="1"/>
</dbReference>
<sequence>MNCKVEKSKINGVIDCPSNKSYTHRGIFLASLAGNNSKVENILISADTKATIEACKKFGAVIEVNDSAVIVKEPIKIGSTVPEINTENSGTTIRIAIGIASLFSEEITLTGDDSIQKRPMQPLLDALASIGAKCSSTDGKPPVKIKGSILGGSIKIPGNLSSQFISSLLISAPLTKNGINLTIEGDLVSKPYLDATIATMRKFGVSVQTLIPYKKYNISPQIYKNTTFNVPIDFSSLALLLSFTVLNGEDVTIKGSMGNLPQGDEAFIDFLEQLGVAITINEDEIKIKSPKKLTGGIFDLRNSPDLLPPLAILSLMSSEPIQIVNVKHARLKETDRISILARELPKIGIIVEEKEDGLILKPSDNLTGAKLDSENDHRLFMAFCIAGTHIGNCTVTDSESVQVSYPNFIQEMNRLGAKIDIVKS</sequence>
<feature type="binding site" evidence="7">
    <location>
        <position position="162"/>
    </location>
    <ligand>
        <name>3-phosphoshikimate</name>
        <dbReference type="ChEBI" id="CHEBI:145989"/>
    </ligand>
</feature>
<feature type="binding site" evidence="7">
    <location>
        <position position="163"/>
    </location>
    <ligand>
        <name>3-phosphoshikimate</name>
        <dbReference type="ChEBI" id="CHEBI:145989"/>
    </ligand>
</feature>
<feature type="binding site" evidence="7">
    <location>
        <position position="189"/>
    </location>
    <ligand>
        <name>3-phosphoshikimate</name>
        <dbReference type="ChEBI" id="CHEBI:145989"/>
    </ligand>
</feature>
<dbReference type="CDD" id="cd01556">
    <property type="entry name" value="EPSP_synthase"/>
    <property type="match status" value="1"/>
</dbReference>
<evidence type="ECO:0000313" key="10">
    <source>
        <dbReference type="Proteomes" id="UP000249949"/>
    </source>
</evidence>
<dbReference type="EMBL" id="CP021324">
    <property type="protein sequence ID" value="ARS64739.1"/>
    <property type="molecule type" value="Genomic_DNA"/>
</dbReference>
<dbReference type="EC" id="2.5.1.19" evidence="7"/>
<dbReference type="GO" id="GO:0009073">
    <property type="term" value="P:aromatic amino acid family biosynthetic process"/>
    <property type="evidence" value="ECO:0007669"/>
    <property type="project" value="UniProtKB-KW"/>
</dbReference>
<evidence type="ECO:0000256" key="2">
    <source>
        <dbReference type="ARBA" id="ARBA00009948"/>
    </source>
</evidence>
<evidence type="ECO:0000259" key="8">
    <source>
        <dbReference type="Pfam" id="PF00275"/>
    </source>
</evidence>
<comment type="function">
    <text evidence="7">Catalyzes the transfer of the enolpyruvyl moiety of phosphoenolpyruvate (PEP) to the 5-hydroxyl of shikimate-3-phosphate (S3P) to produce enolpyruvyl shikimate-3-phosphate and inorganic phosphate.</text>
</comment>
<feature type="domain" description="Enolpyruvate transferase" evidence="8">
    <location>
        <begin position="7"/>
        <end position="412"/>
    </location>
</feature>
<dbReference type="GeneID" id="32901576"/>
<dbReference type="Gene3D" id="3.65.10.10">
    <property type="entry name" value="Enolpyruvate transferase domain"/>
    <property type="match status" value="2"/>
</dbReference>
<dbReference type="RefSeq" id="WP_086907796.1">
    <property type="nucleotide sequence ID" value="NZ_CP021324.1"/>
</dbReference>